<evidence type="ECO:0008006" key="3">
    <source>
        <dbReference type="Google" id="ProtNLM"/>
    </source>
</evidence>
<protein>
    <recommendedName>
        <fullName evidence="3">HEPN AbiU2-like domain-containing protein</fullName>
    </recommendedName>
</protein>
<name>A0ABN1EMM9_9PROT</name>
<evidence type="ECO:0000313" key="1">
    <source>
        <dbReference type="EMBL" id="GAA0569890.1"/>
    </source>
</evidence>
<dbReference type="RefSeq" id="WP_166929501.1">
    <property type="nucleotide sequence ID" value="NZ_BAAADD010000004.1"/>
</dbReference>
<dbReference type="EMBL" id="BAAADD010000004">
    <property type="protein sequence ID" value="GAA0569890.1"/>
    <property type="molecule type" value="Genomic_DNA"/>
</dbReference>
<dbReference type="Proteomes" id="UP001499951">
    <property type="component" value="Unassembled WGS sequence"/>
</dbReference>
<organism evidence="1 2">
    <name type="scientific">Rhizomicrobium electricum</name>
    <dbReference type="NCBI Taxonomy" id="480070"/>
    <lineage>
        <taxon>Bacteria</taxon>
        <taxon>Pseudomonadati</taxon>
        <taxon>Pseudomonadota</taxon>
        <taxon>Alphaproteobacteria</taxon>
        <taxon>Micropepsales</taxon>
        <taxon>Micropepsaceae</taxon>
        <taxon>Rhizomicrobium</taxon>
    </lineage>
</organism>
<reference evidence="1 2" key="1">
    <citation type="journal article" date="2019" name="Int. J. Syst. Evol. Microbiol.">
        <title>The Global Catalogue of Microorganisms (GCM) 10K type strain sequencing project: providing services to taxonomists for standard genome sequencing and annotation.</title>
        <authorList>
            <consortium name="The Broad Institute Genomics Platform"/>
            <consortium name="The Broad Institute Genome Sequencing Center for Infectious Disease"/>
            <person name="Wu L."/>
            <person name="Ma J."/>
        </authorList>
    </citation>
    <scope>NUCLEOTIDE SEQUENCE [LARGE SCALE GENOMIC DNA]</scope>
    <source>
        <strain evidence="1 2">JCM 15089</strain>
    </source>
</reference>
<proteinExistence type="predicted"/>
<gene>
    <name evidence="1" type="ORF">GCM10008942_18300</name>
</gene>
<accession>A0ABN1EMM9</accession>
<comment type="caution">
    <text evidence="1">The sequence shown here is derived from an EMBL/GenBank/DDBJ whole genome shotgun (WGS) entry which is preliminary data.</text>
</comment>
<evidence type="ECO:0000313" key="2">
    <source>
        <dbReference type="Proteomes" id="UP001499951"/>
    </source>
</evidence>
<keyword evidence="2" id="KW-1185">Reference proteome</keyword>
<sequence>MRVARYARQLGRAIARRRISRKERKYREVLDATFEEFKKWSIRHENGRYRGLSTLFNIGLYLLIANKDIQALKLDALTHPDVWTRKLHARIILLTILEWDADKVSGKKFKEALDLMAIPAYLRLEAVDVLRELRQIQRKANSQFTHIRNTAIAHRDADALLQYRAIRDLKEWEVWELAAEFFAAVEKFILVHTKILGASQTLQSYIRQWSDSEKRQSQPQDVRGELAP</sequence>